<organism evidence="1 2">
    <name type="scientific">Hazenella coriacea</name>
    <dbReference type="NCBI Taxonomy" id="1179467"/>
    <lineage>
        <taxon>Bacteria</taxon>
        <taxon>Bacillati</taxon>
        <taxon>Bacillota</taxon>
        <taxon>Bacilli</taxon>
        <taxon>Bacillales</taxon>
        <taxon>Thermoactinomycetaceae</taxon>
        <taxon>Hazenella</taxon>
    </lineage>
</organism>
<dbReference type="RefSeq" id="WP_165875923.1">
    <property type="nucleotide sequence ID" value="NZ_SMAG01000005.1"/>
</dbReference>
<dbReference type="EMBL" id="SMAG01000005">
    <property type="protein sequence ID" value="TCS93838.1"/>
    <property type="molecule type" value="Genomic_DNA"/>
</dbReference>
<reference evidence="1 2" key="1">
    <citation type="submission" date="2019-03" db="EMBL/GenBank/DDBJ databases">
        <title>Genomic Encyclopedia of Type Strains, Phase IV (KMG-IV): sequencing the most valuable type-strain genomes for metagenomic binning, comparative biology and taxonomic classification.</title>
        <authorList>
            <person name="Goeker M."/>
        </authorList>
    </citation>
    <scope>NUCLEOTIDE SEQUENCE [LARGE SCALE GENOMIC DNA]</scope>
    <source>
        <strain evidence="1 2">DSM 45707</strain>
    </source>
</reference>
<protein>
    <submittedName>
        <fullName evidence="1">Uncharacterized protein</fullName>
    </submittedName>
</protein>
<sequence length="120" mass="14176">MSNWANWEMEQRIREALEKAEIRREQRTLMSSFQIMISICKEDPDFLEMTGKEIGGEGIHHTHSLAVYLSRELTKRINDGRIDDIELFHLSEKHMDELEFIDHEGNEIEAVHSHLFRLKG</sequence>
<evidence type="ECO:0000313" key="1">
    <source>
        <dbReference type="EMBL" id="TCS93838.1"/>
    </source>
</evidence>
<keyword evidence="2" id="KW-1185">Reference proteome</keyword>
<comment type="caution">
    <text evidence="1">The sequence shown here is derived from an EMBL/GenBank/DDBJ whole genome shotgun (WGS) entry which is preliminary data.</text>
</comment>
<proteinExistence type="predicted"/>
<evidence type="ECO:0000313" key="2">
    <source>
        <dbReference type="Proteomes" id="UP000294937"/>
    </source>
</evidence>
<name>A0A4R3L4E7_9BACL</name>
<dbReference type="AlphaFoldDB" id="A0A4R3L4E7"/>
<dbReference type="Proteomes" id="UP000294937">
    <property type="component" value="Unassembled WGS sequence"/>
</dbReference>
<accession>A0A4R3L4E7</accession>
<gene>
    <name evidence="1" type="ORF">EDD58_10546</name>
</gene>